<comment type="similarity">
    <text evidence="2">Belongs to the cytochrome c oxidase subunit 2 family.</text>
</comment>
<dbReference type="InterPro" id="IPR002429">
    <property type="entry name" value="CcO_II-like_C"/>
</dbReference>
<sequence length="285" mass="31802">MPVALILVLLALGSVLFHVMSPWWFSPLASNWGYMDSTIVITFWITGVVYVVILLFMAYCVLRFRHRKGVKAAYNPENKKLEWGLTIVTAVGVAAMLAPGLVVWNDFITVPKEATTIEVLGQQWMWNYRLPGKDGVLGTADTKTVSTENPLGLMPNDRHGDDDIVIVGDALHLPIGKPVKLSLRSIDVLHDYFVPQFRAKMDGVPGMTTYFWFIPTKVGTYEAMCAELCGTGHYTMRGAVVVEEEAAYQEWLKKQPTFKQVADRAAKRRGQSDLASGEKMPAFTK</sequence>
<keyword evidence="17" id="KW-1185">Reference proteome</keyword>
<dbReference type="PANTHER" id="PTHR22888">
    <property type="entry name" value="CYTOCHROME C OXIDASE, SUBUNIT II"/>
    <property type="match status" value="1"/>
</dbReference>
<dbReference type="AlphaFoldDB" id="A0A6I3KQV0"/>
<evidence type="ECO:0000256" key="7">
    <source>
        <dbReference type="ARBA" id="ARBA00022967"/>
    </source>
</evidence>
<comment type="subcellular location">
    <subcellularLocation>
        <location evidence="1">Membrane</location>
        <topology evidence="1">Multi-pass membrane protein</topology>
    </subcellularLocation>
</comment>
<organism evidence="16 17">
    <name type="scientific">Hyphomicrobium album</name>
    <dbReference type="NCBI Taxonomy" id="2665159"/>
    <lineage>
        <taxon>Bacteria</taxon>
        <taxon>Pseudomonadati</taxon>
        <taxon>Pseudomonadota</taxon>
        <taxon>Alphaproteobacteria</taxon>
        <taxon>Hyphomicrobiales</taxon>
        <taxon>Hyphomicrobiaceae</taxon>
        <taxon>Hyphomicrobium</taxon>
    </lineage>
</organism>
<dbReference type="InterPro" id="IPR001505">
    <property type="entry name" value="Copper_CuA"/>
</dbReference>
<dbReference type="PANTHER" id="PTHR22888:SF9">
    <property type="entry name" value="CYTOCHROME C OXIDASE SUBUNIT 2"/>
    <property type="match status" value="1"/>
</dbReference>
<name>A0A6I3KQV0_9HYPH</name>
<dbReference type="EC" id="7.1.1.9" evidence="3"/>
<keyword evidence="4" id="KW-0813">Transport</keyword>
<evidence type="ECO:0000256" key="2">
    <source>
        <dbReference type="ARBA" id="ARBA00007866"/>
    </source>
</evidence>
<dbReference type="SUPFAM" id="SSF81464">
    <property type="entry name" value="Cytochrome c oxidase subunit II-like, transmembrane region"/>
    <property type="match status" value="1"/>
</dbReference>
<evidence type="ECO:0000256" key="9">
    <source>
        <dbReference type="ARBA" id="ARBA00022989"/>
    </source>
</evidence>
<dbReference type="Proteomes" id="UP000440694">
    <property type="component" value="Unassembled WGS sequence"/>
</dbReference>
<evidence type="ECO:0000256" key="11">
    <source>
        <dbReference type="ARBA" id="ARBA00023136"/>
    </source>
</evidence>
<feature type="domain" description="Cytochrome oxidase subunit II copper A binding" evidence="15">
    <location>
        <begin position="112"/>
        <end position="254"/>
    </location>
</feature>
<dbReference type="InterPro" id="IPR045187">
    <property type="entry name" value="CcO_II"/>
</dbReference>
<evidence type="ECO:0000256" key="13">
    <source>
        <dbReference type="SAM" id="MobiDB-lite"/>
    </source>
</evidence>
<comment type="caution">
    <text evidence="16">The sequence shown here is derived from an EMBL/GenBank/DDBJ whole genome shotgun (WGS) entry which is preliminary data.</text>
</comment>
<dbReference type="GO" id="GO:0005507">
    <property type="term" value="F:copper ion binding"/>
    <property type="evidence" value="ECO:0007669"/>
    <property type="project" value="InterPro"/>
</dbReference>
<evidence type="ECO:0000313" key="17">
    <source>
        <dbReference type="Proteomes" id="UP000440694"/>
    </source>
</evidence>
<evidence type="ECO:0000256" key="3">
    <source>
        <dbReference type="ARBA" id="ARBA00012949"/>
    </source>
</evidence>
<evidence type="ECO:0000256" key="14">
    <source>
        <dbReference type="SAM" id="Phobius"/>
    </source>
</evidence>
<evidence type="ECO:0000256" key="1">
    <source>
        <dbReference type="ARBA" id="ARBA00004141"/>
    </source>
</evidence>
<evidence type="ECO:0000256" key="12">
    <source>
        <dbReference type="ARBA" id="ARBA00047816"/>
    </source>
</evidence>
<comment type="catalytic activity">
    <reaction evidence="12">
        <text>4 Fe(II)-[cytochrome c] + O2 + 8 H(+)(in) = 4 Fe(III)-[cytochrome c] + 2 H2O + 4 H(+)(out)</text>
        <dbReference type="Rhea" id="RHEA:11436"/>
        <dbReference type="Rhea" id="RHEA-COMP:10350"/>
        <dbReference type="Rhea" id="RHEA-COMP:14399"/>
        <dbReference type="ChEBI" id="CHEBI:15377"/>
        <dbReference type="ChEBI" id="CHEBI:15378"/>
        <dbReference type="ChEBI" id="CHEBI:15379"/>
        <dbReference type="ChEBI" id="CHEBI:29033"/>
        <dbReference type="ChEBI" id="CHEBI:29034"/>
        <dbReference type="EC" id="7.1.1.9"/>
    </reaction>
</comment>
<feature type="transmembrane region" description="Helical" evidence="14">
    <location>
        <begin position="83"/>
        <end position="104"/>
    </location>
</feature>
<evidence type="ECO:0000256" key="8">
    <source>
        <dbReference type="ARBA" id="ARBA00022982"/>
    </source>
</evidence>
<dbReference type="Pfam" id="PF00116">
    <property type="entry name" value="COX2"/>
    <property type="match status" value="1"/>
</dbReference>
<dbReference type="InterPro" id="IPR008972">
    <property type="entry name" value="Cupredoxin"/>
</dbReference>
<dbReference type="SUPFAM" id="SSF49503">
    <property type="entry name" value="Cupredoxins"/>
    <property type="match status" value="1"/>
</dbReference>
<protein>
    <recommendedName>
        <fullName evidence="3">cytochrome-c oxidase</fullName>
        <ecNumber evidence="3">7.1.1.9</ecNumber>
    </recommendedName>
</protein>
<dbReference type="PROSITE" id="PS00078">
    <property type="entry name" value="COX2"/>
    <property type="match status" value="1"/>
</dbReference>
<dbReference type="EMBL" id="WMBQ01000002">
    <property type="protein sequence ID" value="MTD96202.1"/>
    <property type="molecule type" value="Genomic_DNA"/>
</dbReference>
<evidence type="ECO:0000256" key="5">
    <source>
        <dbReference type="ARBA" id="ARBA00022692"/>
    </source>
</evidence>
<dbReference type="GO" id="GO:0016020">
    <property type="term" value="C:membrane"/>
    <property type="evidence" value="ECO:0007669"/>
    <property type="project" value="UniProtKB-SubCell"/>
</dbReference>
<accession>A0A6I3KQV0</accession>
<gene>
    <name evidence="16" type="ORF">GIW81_17830</name>
</gene>
<proteinExistence type="inferred from homology"/>
<keyword evidence="9 14" id="KW-1133">Transmembrane helix</keyword>
<dbReference type="CDD" id="cd13919">
    <property type="entry name" value="CuRO_HCO_II_like_5"/>
    <property type="match status" value="1"/>
</dbReference>
<evidence type="ECO:0000256" key="4">
    <source>
        <dbReference type="ARBA" id="ARBA00022448"/>
    </source>
</evidence>
<keyword evidence="11 14" id="KW-0472">Membrane</keyword>
<dbReference type="PROSITE" id="PS50857">
    <property type="entry name" value="COX2_CUA"/>
    <property type="match status" value="1"/>
</dbReference>
<dbReference type="GO" id="GO:0004129">
    <property type="term" value="F:cytochrome-c oxidase activity"/>
    <property type="evidence" value="ECO:0007669"/>
    <property type="project" value="UniProtKB-EC"/>
</dbReference>
<dbReference type="Gene3D" id="2.60.40.420">
    <property type="entry name" value="Cupredoxins - blue copper proteins"/>
    <property type="match status" value="1"/>
</dbReference>
<dbReference type="GO" id="GO:0042773">
    <property type="term" value="P:ATP synthesis coupled electron transport"/>
    <property type="evidence" value="ECO:0007669"/>
    <property type="project" value="TreeGrafter"/>
</dbReference>
<dbReference type="RefSeq" id="WP_154740651.1">
    <property type="nucleotide sequence ID" value="NZ_WMBQ01000002.1"/>
</dbReference>
<evidence type="ECO:0000256" key="6">
    <source>
        <dbReference type="ARBA" id="ARBA00022723"/>
    </source>
</evidence>
<keyword evidence="8" id="KW-0249">Electron transport</keyword>
<feature type="transmembrane region" description="Helical" evidence="14">
    <location>
        <begin position="41"/>
        <end position="62"/>
    </location>
</feature>
<evidence type="ECO:0000256" key="10">
    <source>
        <dbReference type="ARBA" id="ARBA00023008"/>
    </source>
</evidence>
<keyword evidence="7" id="KW-1278">Translocase</keyword>
<keyword evidence="5 14" id="KW-0812">Transmembrane</keyword>
<dbReference type="InterPro" id="IPR036257">
    <property type="entry name" value="Cyt_c_oxidase_su2_TM_sf"/>
</dbReference>
<evidence type="ECO:0000313" key="16">
    <source>
        <dbReference type="EMBL" id="MTD96202.1"/>
    </source>
</evidence>
<evidence type="ECO:0000259" key="15">
    <source>
        <dbReference type="PROSITE" id="PS50857"/>
    </source>
</evidence>
<keyword evidence="6" id="KW-0479">Metal-binding</keyword>
<reference evidence="16 17" key="1">
    <citation type="submission" date="2019-11" db="EMBL/GenBank/DDBJ databases">
        <title>Identification of a novel strain.</title>
        <authorList>
            <person name="Xu Q."/>
            <person name="Wang G."/>
        </authorList>
    </citation>
    <scope>NUCLEOTIDE SEQUENCE [LARGE SCALE GENOMIC DNA]</scope>
    <source>
        <strain evidence="17">xq</strain>
    </source>
</reference>
<dbReference type="Gene3D" id="1.10.287.90">
    <property type="match status" value="1"/>
</dbReference>
<feature type="region of interest" description="Disordered" evidence="13">
    <location>
        <begin position="262"/>
        <end position="285"/>
    </location>
</feature>
<keyword evidence="10" id="KW-0186">Copper</keyword>